<feature type="region of interest" description="Disordered" evidence="12">
    <location>
        <begin position="624"/>
        <end position="770"/>
    </location>
</feature>
<dbReference type="GO" id="GO:0045202">
    <property type="term" value="C:synapse"/>
    <property type="evidence" value="ECO:0007669"/>
    <property type="project" value="TreeGrafter"/>
</dbReference>
<feature type="compositionally biased region" description="Polar residues" evidence="12">
    <location>
        <begin position="1078"/>
        <end position="1088"/>
    </location>
</feature>
<evidence type="ECO:0000256" key="5">
    <source>
        <dbReference type="ARBA" id="ARBA00022729"/>
    </source>
</evidence>
<keyword evidence="7" id="KW-0472">Membrane</keyword>
<accession>A0A504ZCU0</accession>
<evidence type="ECO:0000256" key="11">
    <source>
        <dbReference type="RuleBase" id="RU003518"/>
    </source>
</evidence>
<evidence type="ECO:0000256" key="10">
    <source>
        <dbReference type="ARBA" id="ARBA00023288"/>
    </source>
</evidence>
<evidence type="ECO:0000256" key="7">
    <source>
        <dbReference type="ARBA" id="ARBA00023136"/>
    </source>
</evidence>
<evidence type="ECO:0000256" key="6">
    <source>
        <dbReference type="ARBA" id="ARBA00022974"/>
    </source>
</evidence>
<evidence type="ECO:0000256" key="9">
    <source>
        <dbReference type="ARBA" id="ARBA00023207"/>
    </source>
</evidence>
<proteinExistence type="inferred from homology"/>
<dbReference type="PANTHER" id="PTHR10822">
    <property type="entry name" value="GLYPICAN"/>
    <property type="match status" value="1"/>
</dbReference>
<keyword evidence="6" id="KW-0654">Proteoglycan</keyword>
<feature type="compositionally biased region" description="Polar residues" evidence="12">
    <location>
        <begin position="714"/>
        <end position="725"/>
    </location>
</feature>
<dbReference type="GO" id="GO:0005576">
    <property type="term" value="C:extracellular region"/>
    <property type="evidence" value="ECO:0007669"/>
    <property type="project" value="TreeGrafter"/>
</dbReference>
<keyword evidence="4" id="KW-0336">GPI-anchor</keyword>
<evidence type="ECO:0000313" key="14">
    <source>
        <dbReference type="EMBL" id="TPP67708.1"/>
    </source>
</evidence>
<feature type="compositionally biased region" description="Basic and acidic residues" evidence="12">
    <location>
        <begin position="430"/>
        <end position="444"/>
    </location>
</feature>
<evidence type="ECO:0000256" key="3">
    <source>
        <dbReference type="ARBA" id="ARBA00022475"/>
    </source>
</evidence>
<feature type="compositionally biased region" description="Polar residues" evidence="12">
    <location>
        <begin position="978"/>
        <end position="996"/>
    </location>
</feature>
<reference evidence="14 15" key="1">
    <citation type="submission" date="2019-04" db="EMBL/GenBank/DDBJ databases">
        <title>Annotation for the trematode Fasciola gigantica.</title>
        <authorList>
            <person name="Choi Y.-J."/>
        </authorList>
    </citation>
    <scope>NUCLEOTIDE SEQUENCE [LARGE SCALE GENOMIC DNA]</scope>
    <source>
        <strain evidence="14">Uganda_cow_1</strain>
    </source>
</reference>
<comment type="similarity">
    <text evidence="2 11">Belongs to the glypican family.</text>
</comment>
<dbReference type="GO" id="GO:0009986">
    <property type="term" value="C:cell surface"/>
    <property type="evidence" value="ECO:0007669"/>
    <property type="project" value="TreeGrafter"/>
</dbReference>
<evidence type="ECO:0000256" key="1">
    <source>
        <dbReference type="ARBA" id="ARBA00004609"/>
    </source>
</evidence>
<feature type="compositionally biased region" description="Polar residues" evidence="12">
    <location>
        <begin position="1047"/>
        <end position="1070"/>
    </location>
</feature>
<dbReference type="STRING" id="46835.A0A504ZCU0"/>
<feature type="region of interest" description="Disordered" evidence="12">
    <location>
        <begin position="380"/>
        <end position="483"/>
    </location>
</feature>
<comment type="subcellular location">
    <subcellularLocation>
        <location evidence="1">Cell membrane</location>
        <topology evidence="1">Lipid-anchor</topology>
        <topology evidence="1">GPI-anchor</topology>
    </subcellularLocation>
</comment>
<keyword evidence="9" id="KW-0357">Heparan sulfate</keyword>
<feature type="compositionally biased region" description="Low complexity" evidence="12">
    <location>
        <begin position="844"/>
        <end position="861"/>
    </location>
</feature>
<keyword evidence="5 13" id="KW-0732">Signal</keyword>
<dbReference type="EMBL" id="SUNJ01000387">
    <property type="protein sequence ID" value="TPP67708.1"/>
    <property type="molecule type" value="Genomic_DNA"/>
</dbReference>
<feature type="compositionally biased region" description="Polar residues" evidence="12">
    <location>
        <begin position="468"/>
        <end position="483"/>
    </location>
</feature>
<protein>
    <submittedName>
        <fullName evidence="14">Putative glypican</fullName>
    </submittedName>
</protein>
<dbReference type="AlphaFoldDB" id="A0A504ZCU0"/>
<keyword evidence="8" id="KW-0325">Glycoprotein</keyword>
<feature type="chain" id="PRO_5021353392" evidence="13">
    <location>
        <begin position="24"/>
        <end position="1201"/>
    </location>
</feature>
<dbReference type="PANTHER" id="PTHR10822:SF30">
    <property type="entry name" value="DALLY-LIKE, ISOFORM A"/>
    <property type="match status" value="1"/>
</dbReference>
<sequence>MFRTDRPTEILLILFLIPLGTGAAPDCAHSRQEWVRLRYTSLLGNVPPTINAGPLRDICPITDSPSCCDQRMEREMYALGHRQLLHQANWLQVAEQMNNDSNALEYFFRSDLEQAKNRLHHFFSRIYGYNYKLHRNFFFRFFTDLEEYMAGRRGRLANLVDSFFSQLRDNIVSLIERSANPVLSAGVSDAFGIGGSNNIGPGRKNAGDQTVTDESAEARRIKCLSERVAQLRPFDEVDVRLKARILEAYPPARMLVNVMSTASRLLSHLAFQISERPECVLGLTRYRFCALCAGQTSTSTCPDSCPRLMAPCLLVNGPDTAQLTFIWPRLIEAIVLATTRLERSFNFPAVNRNLQMEISEAITSLQTRYEETKSKFEAECRQGSAGRSVPTLFSSSSSSNSNVNIPQSQHMGMSRQSISEFPGWPPVDNRFSRWRRDSVPEPRARRQTRSPQMASPDLLELQNRLRNRPTNLNAKYGSPTGTTYRSMGASEPGNTWTGAGPNEAVAADMPERLMRWAGQLKHAYNALSNLFSVPGANLCPAVLPGRNSNKTGSSNSGCWDPPTLTLSSPHHGISETLRQLIEATERLHQASANNADPEALIIQVPSTMHPGAYLSQVAFSSLHAEQQPPIQPSNGPLGQWHPSVHPQTPNAFHSNDAVPVGQGDMFDGSGAASHPGEQLPSIENQASQEYYPPPPSQAPVIYGKPSPMLPAPNTPTALQPEENQGSGRGAYNEPESYYESPERPSSFGFTESILDSDDNDQSPGSMTAPIPPVLSTVVVPNTSLSTTQSIAAATTTPITSKTATTVATTTTTSIATTTSTTTKASTSSSTEIIKTTPLAMPAISNRSRVSPAPVVVPPSNSWRVPERSRGGPSEPSKPAAPNRHPPFESHTNYEVPLPDDEDILVQPDGAPQPSPEQPTSLLSQQQQQTNRQPWPGTGDAPPQGPSQPVWWENSQSGGSGYGGTNYYQPQYQPVGVNPPQSGYNWSPGSPDISASSFGYVGGSGEKPPEQEQSSVEGPGSLKPSPAFPYQEPQPGGTFGRQPVPEWSQPQSPQDFNNLAGQSSGVWTGPNTDHPEQITEWQDNAQGSGTAEPVGYMPPYGETNTQNHRLEPPPQPPVHLPPIRKVEPAMPHPPMPPPEVWVPAQLGPGQTVSSVFLVREYNVQGPFYGPETVHTKHNSARTNVAVHTMPVIIVFRFLDLRF</sequence>
<evidence type="ECO:0000313" key="15">
    <source>
        <dbReference type="Proteomes" id="UP000316759"/>
    </source>
</evidence>
<keyword evidence="15" id="KW-1185">Reference proteome</keyword>
<dbReference type="GO" id="GO:0016477">
    <property type="term" value="P:cell migration"/>
    <property type="evidence" value="ECO:0007669"/>
    <property type="project" value="TreeGrafter"/>
</dbReference>
<dbReference type="OrthoDB" id="10010764at2759"/>
<evidence type="ECO:0000256" key="8">
    <source>
        <dbReference type="ARBA" id="ARBA00023180"/>
    </source>
</evidence>
<dbReference type="GO" id="GO:0098552">
    <property type="term" value="C:side of membrane"/>
    <property type="evidence" value="ECO:0007669"/>
    <property type="project" value="UniProtKB-KW"/>
</dbReference>
<dbReference type="GO" id="GO:0009966">
    <property type="term" value="P:regulation of signal transduction"/>
    <property type="evidence" value="ECO:0007669"/>
    <property type="project" value="InterPro"/>
</dbReference>
<dbReference type="GO" id="GO:1905475">
    <property type="term" value="P:regulation of protein localization to membrane"/>
    <property type="evidence" value="ECO:0007669"/>
    <property type="project" value="TreeGrafter"/>
</dbReference>
<gene>
    <name evidence="14" type="ORF">FGIG_05966</name>
</gene>
<organism evidence="14 15">
    <name type="scientific">Fasciola gigantica</name>
    <name type="common">Giant liver fluke</name>
    <dbReference type="NCBI Taxonomy" id="46835"/>
    <lineage>
        <taxon>Eukaryota</taxon>
        <taxon>Metazoa</taxon>
        <taxon>Spiralia</taxon>
        <taxon>Lophotrochozoa</taxon>
        <taxon>Platyhelminthes</taxon>
        <taxon>Trematoda</taxon>
        <taxon>Digenea</taxon>
        <taxon>Plagiorchiida</taxon>
        <taxon>Echinostomata</taxon>
        <taxon>Echinostomatoidea</taxon>
        <taxon>Fasciolidae</taxon>
        <taxon>Fasciola</taxon>
    </lineage>
</organism>
<evidence type="ECO:0000256" key="4">
    <source>
        <dbReference type="ARBA" id="ARBA00022622"/>
    </source>
</evidence>
<feature type="compositionally biased region" description="Low complexity" evidence="12">
    <location>
        <begin position="731"/>
        <end position="746"/>
    </location>
</feature>
<comment type="caution">
    <text evidence="14">The sequence shown here is derived from an EMBL/GenBank/DDBJ whole genome shotgun (WGS) entry which is preliminary data.</text>
</comment>
<dbReference type="GO" id="GO:0005886">
    <property type="term" value="C:plasma membrane"/>
    <property type="evidence" value="ECO:0007669"/>
    <property type="project" value="UniProtKB-SubCell"/>
</dbReference>
<name>A0A504ZCU0_FASGI</name>
<feature type="compositionally biased region" description="Low complexity" evidence="12">
    <location>
        <begin position="917"/>
        <end position="935"/>
    </location>
</feature>
<keyword evidence="10" id="KW-0449">Lipoprotein</keyword>
<dbReference type="InterPro" id="IPR001863">
    <property type="entry name" value="Glypican"/>
</dbReference>
<feature type="region of interest" description="Disordered" evidence="12">
    <location>
        <begin position="843"/>
        <end position="1104"/>
    </location>
</feature>
<keyword evidence="3" id="KW-1003">Cell membrane</keyword>
<dbReference type="Proteomes" id="UP000316759">
    <property type="component" value="Unassembled WGS sequence"/>
</dbReference>
<feature type="compositionally biased region" description="Polar residues" evidence="12">
    <location>
        <begin position="403"/>
        <end position="419"/>
    </location>
</feature>
<evidence type="ECO:0000256" key="12">
    <source>
        <dbReference type="SAM" id="MobiDB-lite"/>
    </source>
</evidence>
<dbReference type="Pfam" id="PF01153">
    <property type="entry name" value="Glypican"/>
    <property type="match status" value="2"/>
</dbReference>
<evidence type="ECO:0000256" key="2">
    <source>
        <dbReference type="ARBA" id="ARBA00010260"/>
    </source>
</evidence>
<feature type="signal peptide" evidence="13">
    <location>
        <begin position="1"/>
        <end position="23"/>
    </location>
</feature>
<evidence type="ECO:0000256" key="13">
    <source>
        <dbReference type="SAM" id="SignalP"/>
    </source>
</evidence>